<keyword evidence="1" id="KW-0472">Membrane</keyword>
<dbReference type="STRING" id="498211.CJA_3328"/>
<gene>
    <name evidence="2" type="primary">gspH</name>
    <name evidence="2" type="ordered locus">CJA_3328</name>
</gene>
<dbReference type="Gene3D" id="3.55.40.10">
    <property type="entry name" value="minor pseudopilin epsh domain"/>
    <property type="match status" value="1"/>
</dbReference>
<keyword evidence="1" id="KW-1133">Transmembrane helix</keyword>
<dbReference type="Pfam" id="PF07963">
    <property type="entry name" value="N_methyl"/>
    <property type="match status" value="1"/>
</dbReference>
<dbReference type="eggNOG" id="COG4970">
    <property type="taxonomic scope" value="Bacteria"/>
</dbReference>
<keyword evidence="1" id="KW-0812">Transmembrane</keyword>
<dbReference type="AlphaFoldDB" id="B3PF14"/>
<proteinExistence type="predicted"/>
<evidence type="ECO:0000256" key="1">
    <source>
        <dbReference type="SAM" id="Phobius"/>
    </source>
</evidence>
<sequence>MARMPIFLCGMMALSKPRLSRARHLQQQGFTLIEIMVVVIVIGVVIGMVTIAVGANDPRTIARKAAEDFMLRTVYLSEQSVLKGETYGFFLEERPLAEVSTEASSEWCYYWRRVRDRNWDALPEFPDDTCLPEGVTIEVMVDERLWKYDPELEFQDPVFGLYPSGDTSGEIEIALFKADAMSAREDDIERITLNLMGELHWITEEDRLGIKRDDRYESSGRRMFR</sequence>
<feature type="transmembrane region" description="Helical" evidence="1">
    <location>
        <begin position="32"/>
        <end position="55"/>
    </location>
</feature>
<organism evidence="2 3">
    <name type="scientific">Cellvibrio japonicus (strain Ueda107)</name>
    <name type="common">Pseudomonas fluorescens subsp. cellulosa</name>
    <dbReference type="NCBI Taxonomy" id="498211"/>
    <lineage>
        <taxon>Bacteria</taxon>
        <taxon>Pseudomonadati</taxon>
        <taxon>Pseudomonadota</taxon>
        <taxon>Gammaproteobacteria</taxon>
        <taxon>Cellvibrionales</taxon>
        <taxon>Cellvibrionaceae</taxon>
        <taxon>Cellvibrio</taxon>
    </lineage>
</organism>
<evidence type="ECO:0000313" key="2">
    <source>
        <dbReference type="EMBL" id="ACE83289.1"/>
    </source>
</evidence>
<dbReference type="SUPFAM" id="SSF54523">
    <property type="entry name" value="Pili subunits"/>
    <property type="match status" value="1"/>
</dbReference>
<dbReference type="InterPro" id="IPR045584">
    <property type="entry name" value="Pilin-like"/>
</dbReference>
<evidence type="ECO:0000313" key="3">
    <source>
        <dbReference type="Proteomes" id="UP000001036"/>
    </source>
</evidence>
<dbReference type="HOGENOM" id="CLU_1228120_0_0_6"/>
<dbReference type="Proteomes" id="UP000001036">
    <property type="component" value="Chromosome"/>
</dbReference>
<protein>
    <submittedName>
        <fullName evidence="2">General secretion pathway protein H</fullName>
    </submittedName>
</protein>
<reference evidence="2 3" key="1">
    <citation type="journal article" date="2008" name="J. Bacteriol.">
        <title>Insights into plant cell wall degradation from the genome sequence of the soil bacterium Cellvibrio japonicus.</title>
        <authorList>
            <person name="Deboy R.T."/>
            <person name="Mongodin E.F."/>
            <person name="Fouts D.E."/>
            <person name="Tailford L.E."/>
            <person name="Khouri H."/>
            <person name="Emerson J.B."/>
            <person name="Mohamoud Y."/>
            <person name="Watkins K."/>
            <person name="Henrissat B."/>
            <person name="Gilbert H.J."/>
            <person name="Nelson K.E."/>
        </authorList>
    </citation>
    <scope>NUCLEOTIDE SEQUENCE [LARGE SCALE GENOMIC DNA]</scope>
    <source>
        <strain evidence="2 3">Ueda107</strain>
    </source>
</reference>
<dbReference type="InterPro" id="IPR012902">
    <property type="entry name" value="N_methyl_site"/>
</dbReference>
<keyword evidence="3" id="KW-1185">Reference proteome</keyword>
<accession>B3PF14</accession>
<dbReference type="NCBIfam" id="TIGR02532">
    <property type="entry name" value="IV_pilin_GFxxxE"/>
    <property type="match status" value="1"/>
</dbReference>
<dbReference type="PROSITE" id="PS00409">
    <property type="entry name" value="PROKAR_NTER_METHYL"/>
    <property type="match status" value="1"/>
</dbReference>
<dbReference type="KEGG" id="cja:CJA_3328"/>
<name>B3PF14_CELJU</name>
<dbReference type="EMBL" id="CP000934">
    <property type="protein sequence ID" value="ACE83289.1"/>
    <property type="molecule type" value="Genomic_DNA"/>
</dbReference>